<dbReference type="InterPro" id="IPR015947">
    <property type="entry name" value="PUA-like_sf"/>
</dbReference>
<evidence type="ECO:0000313" key="3">
    <source>
        <dbReference type="Proteomes" id="UP000283523"/>
    </source>
</evidence>
<evidence type="ECO:0000259" key="1">
    <source>
        <dbReference type="SMART" id="SM00382"/>
    </source>
</evidence>
<proteinExistence type="predicted"/>
<dbReference type="InterPro" id="IPR002740">
    <property type="entry name" value="EVE_domain"/>
</dbReference>
<dbReference type="PANTHER" id="PTHR37291">
    <property type="entry name" value="5-METHYLCYTOSINE-SPECIFIC RESTRICTION ENZYME B"/>
    <property type="match status" value="1"/>
</dbReference>
<comment type="caution">
    <text evidence="2">The sequence shown here is derived from an EMBL/GenBank/DDBJ whole genome shotgun (WGS) entry which is preliminary data.</text>
</comment>
<evidence type="ECO:0000313" key="2">
    <source>
        <dbReference type="EMBL" id="RIV18959.1"/>
    </source>
</evidence>
<keyword evidence="3" id="KW-1185">Reference proteome</keyword>
<dbReference type="EMBL" id="QXED01000009">
    <property type="protein sequence ID" value="RIV18959.1"/>
    <property type="molecule type" value="Genomic_DNA"/>
</dbReference>
<organism evidence="2 3">
    <name type="scientific">Fibrisoma montanum</name>
    <dbReference type="NCBI Taxonomy" id="2305895"/>
    <lineage>
        <taxon>Bacteria</taxon>
        <taxon>Pseudomonadati</taxon>
        <taxon>Bacteroidota</taxon>
        <taxon>Cytophagia</taxon>
        <taxon>Cytophagales</taxon>
        <taxon>Spirosomataceae</taxon>
        <taxon>Fibrisoma</taxon>
    </lineage>
</organism>
<dbReference type="InterPro" id="IPR003593">
    <property type="entry name" value="AAA+_ATPase"/>
</dbReference>
<dbReference type="SUPFAM" id="SSF52540">
    <property type="entry name" value="P-loop containing nucleoside triphosphate hydrolases"/>
    <property type="match status" value="1"/>
</dbReference>
<dbReference type="GO" id="GO:0005524">
    <property type="term" value="F:ATP binding"/>
    <property type="evidence" value="ECO:0007669"/>
    <property type="project" value="InterPro"/>
</dbReference>
<name>A0A418M0D7_9BACT</name>
<dbReference type="Pfam" id="PF01878">
    <property type="entry name" value="EVE"/>
    <property type="match status" value="1"/>
</dbReference>
<dbReference type="Proteomes" id="UP000283523">
    <property type="component" value="Unassembled WGS sequence"/>
</dbReference>
<dbReference type="GO" id="GO:0016887">
    <property type="term" value="F:ATP hydrolysis activity"/>
    <property type="evidence" value="ECO:0007669"/>
    <property type="project" value="InterPro"/>
</dbReference>
<protein>
    <submittedName>
        <fullName evidence="2">EVE domain-containing protein</fullName>
    </submittedName>
</protein>
<dbReference type="InterPro" id="IPR011704">
    <property type="entry name" value="ATPase_dyneun-rel_AAA"/>
</dbReference>
<feature type="domain" description="AAA+ ATPase" evidence="1">
    <location>
        <begin position="342"/>
        <end position="528"/>
    </location>
</feature>
<gene>
    <name evidence="2" type="ORF">DYU11_26020</name>
</gene>
<dbReference type="InterPro" id="IPR027417">
    <property type="entry name" value="P-loop_NTPase"/>
</dbReference>
<dbReference type="PANTHER" id="PTHR37291:SF1">
    <property type="entry name" value="TYPE IV METHYL-DIRECTED RESTRICTION ENZYME ECOKMCRB SUBUNIT"/>
    <property type="match status" value="1"/>
</dbReference>
<accession>A0A418M0D7</accession>
<sequence length="670" mass="76223">MVLDSPQQLLLNRISEIGHPEAIRRFFGLLKELIDIVNLPNGDARLAFVADKERTITANINFFTALRIFKPHSSEVEYSLVIKKDCLESLPFVDEVEVVPLTEKSDYVLVVIGHSNGHLINNPILHRCWADSLVDLTVTSKRGPHALRHDSLVYQAAENDGLREELFNQSMRKTNARRYWLLHANPDLYDITAELTSATVSEFKVSIGSKDRITPGDKFTLWRSGSNAAVLAFGEVKDKPSVRVRTKDDEQFVKNFDRLKRERWAVTVEYQDKLLEAPVSRDSILHHPVLKNLRVFQNPQGVTNTELTHEQYHALRELANLNGHYVDEPEADYTTQPPTPDQPRNLILYGPPGTGKTFALQPYLHDGKASLITFHPSYSYEEFVEGIRPEVVGHQVSYRVRKGLFYKACLTAVQQAGYATLADCLNDSADNRRRRLQQAPPHYLLIDEVNRANVASVFGDLITLLEDNKRLGADHELWLMLPYSQERFGVPANLFVIGTMNTADRSIALLDIALRRRFCFREILPDPAVLGTVESIDLAALLQTINDRIEYLLDRDHQLGHAYLTGIETVADLCGAFRNRIIPLLQEYFFNDWAKIQLVLGDNPAWGKAPEQRLIWVKKKYTPSLISSLFGEVPDMADDVVTYEVNPHLLRGEYEQIPNEAFIHIYQKPA</sequence>
<dbReference type="OrthoDB" id="9781481at2"/>
<dbReference type="InterPro" id="IPR052934">
    <property type="entry name" value="Methyl-DNA_Rec/Restrict_Enz"/>
</dbReference>
<reference evidence="2 3" key="1">
    <citation type="submission" date="2018-08" db="EMBL/GenBank/DDBJ databases">
        <title>Fibrisoma montanum sp. nov., isolated from Danxia mountain soil.</title>
        <authorList>
            <person name="Huang Y."/>
        </authorList>
    </citation>
    <scope>NUCLEOTIDE SEQUENCE [LARGE SCALE GENOMIC DNA]</scope>
    <source>
        <strain evidence="2 3">HYT19</strain>
    </source>
</reference>
<dbReference type="RefSeq" id="WP_119670671.1">
    <property type="nucleotide sequence ID" value="NZ_QXED01000009.1"/>
</dbReference>
<dbReference type="Pfam" id="PF07728">
    <property type="entry name" value="AAA_5"/>
    <property type="match status" value="1"/>
</dbReference>
<dbReference type="Gene3D" id="3.10.590.10">
    <property type="entry name" value="ph1033 like domains"/>
    <property type="match status" value="1"/>
</dbReference>
<dbReference type="SMART" id="SM00382">
    <property type="entry name" value="AAA"/>
    <property type="match status" value="1"/>
</dbReference>
<dbReference type="SUPFAM" id="SSF88697">
    <property type="entry name" value="PUA domain-like"/>
    <property type="match status" value="1"/>
</dbReference>
<dbReference type="AlphaFoldDB" id="A0A418M0D7"/>
<dbReference type="Gene3D" id="3.40.50.300">
    <property type="entry name" value="P-loop containing nucleotide triphosphate hydrolases"/>
    <property type="match status" value="1"/>
</dbReference>